<keyword evidence="6 15" id="KW-0812">Transmembrane</keyword>
<evidence type="ECO:0000256" key="8">
    <source>
        <dbReference type="ARBA" id="ARBA00022777"/>
    </source>
</evidence>
<evidence type="ECO:0000256" key="6">
    <source>
        <dbReference type="ARBA" id="ARBA00022692"/>
    </source>
</evidence>
<evidence type="ECO:0000256" key="13">
    <source>
        <dbReference type="ARBA" id="ARBA00023209"/>
    </source>
</evidence>
<keyword evidence="14" id="KW-1208">Phospholipid metabolism</keyword>
<dbReference type="Gene3D" id="1.10.287.3610">
    <property type="match status" value="1"/>
</dbReference>
<dbReference type="GO" id="GO:0008654">
    <property type="term" value="P:phospholipid biosynthetic process"/>
    <property type="evidence" value="ECO:0007669"/>
    <property type="project" value="UniProtKB-KW"/>
</dbReference>
<keyword evidence="11" id="KW-0443">Lipid metabolism</keyword>
<proteinExistence type="inferred from homology"/>
<keyword evidence="8" id="KW-0418">Kinase</keyword>
<dbReference type="GO" id="GO:0016301">
    <property type="term" value="F:kinase activity"/>
    <property type="evidence" value="ECO:0007669"/>
    <property type="project" value="UniProtKB-KW"/>
</dbReference>
<evidence type="ECO:0000256" key="10">
    <source>
        <dbReference type="ARBA" id="ARBA00022989"/>
    </source>
</evidence>
<dbReference type="PANTHER" id="PTHR34299">
    <property type="entry name" value="DIACYLGLYCEROL KINASE"/>
    <property type="match status" value="1"/>
</dbReference>
<dbReference type="InterPro" id="IPR036945">
    <property type="entry name" value="DAGK_sf"/>
</dbReference>
<evidence type="ECO:0000313" key="17">
    <source>
        <dbReference type="Proteomes" id="UP000263642"/>
    </source>
</evidence>
<evidence type="ECO:0000256" key="1">
    <source>
        <dbReference type="ARBA" id="ARBA00004651"/>
    </source>
</evidence>
<comment type="subcellular location">
    <subcellularLocation>
        <location evidence="1">Cell membrane</location>
        <topology evidence="1">Multi-pass membrane protein</topology>
    </subcellularLocation>
</comment>
<protein>
    <recommendedName>
        <fullName evidence="18">Prokaryotic diacylglycerol kinase</fullName>
    </recommendedName>
</protein>
<dbReference type="InterPro" id="IPR000829">
    <property type="entry name" value="DAGK"/>
</dbReference>
<gene>
    <name evidence="16" type="ORF">DIT97_12445</name>
</gene>
<evidence type="ECO:0000256" key="3">
    <source>
        <dbReference type="ARBA" id="ARBA00022475"/>
    </source>
</evidence>
<keyword evidence="10 15" id="KW-1133">Transmembrane helix</keyword>
<organism evidence="16 17">
    <name type="scientific">Gimesia maris</name>
    <dbReference type="NCBI Taxonomy" id="122"/>
    <lineage>
        <taxon>Bacteria</taxon>
        <taxon>Pseudomonadati</taxon>
        <taxon>Planctomycetota</taxon>
        <taxon>Planctomycetia</taxon>
        <taxon>Planctomycetales</taxon>
        <taxon>Planctomycetaceae</taxon>
        <taxon>Gimesia</taxon>
    </lineage>
</organism>
<comment type="caution">
    <text evidence="16">The sequence shown here is derived from an EMBL/GenBank/DDBJ whole genome shotgun (WGS) entry which is preliminary data.</text>
</comment>
<evidence type="ECO:0008006" key="18">
    <source>
        <dbReference type="Google" id="ProtNLM"/>
    </source>
</evidence>
<evidence type="ECO:0000256" key="2">
    <source>
        <dbReference type="ARBA" id="ARBA00005967"/>
    </source>
</evidence>
<accession>A0A3D3R6X7</accession>
<evidence type="ECO:0000256" key="7">
    <source>
        <dbReference type="ARBA" id="ARBA00022741"/>
    </source>
</evidence>
<evidence type="ECO:0000256" key="15">
    <source>
        <dbReference type="SAM" id="Phobius"/>
    </source>
</evidence>
<reference evidence="16 17" key="1">
    <citation type="journal article" date="2018" name="Nat. Biotechnol.">
        <title>A standardized bacterial taxonomy based on genome phylogeny substantially revises the tree of life.</title>
        <authorList>
            <person name="Parks D.H."/>
            <person name="Chuvochina M."/>
            <person name="Waite D.W."/>
            <person name="Rinke C."/>
            <person name="Skarshewski A."/>
            <person name="Chaumeil P.A."/>
            <person name="Hugenholtz P."/>
        </authorList>
    </citation>
    <scope>NUCLEOTIDE SEQUENCE [LARGE SCALE GENOMIC DNA]</scope>
    <source>
        <strain evidence="16">UBA9375</strain>
    </source>
</reference>
<feature type="transmembrane region" description="Helical" evidence="15">
    <location>
        <begin position="55"/>
        <end position="73"/>
    </location>
</feature>
<dbReference type="GO" id="GO:0005524">
    <property type="term" value="F:ATP binding"/>
    <property type="evidence" value="ECO:0007669"/>
    <property type="project" value="UniProtKB-KW"/>
</dbReference>
<keyword evidence="5" id="KW-0808">Transferase</keyword>
<comment type="similarity">
    <text evidence="2">Belongs to the bacterial diacylglycerol kinase family.</text>
</comment>
<dbReference type="Proteomes" id="UP000263642">
    <property type="component" value="Unassembled WGS sequence"/>
</dbReference>
<dbReference type="InterPro" id="IPR033717">
    <property type="entry name" value="UDPK"/>
</dbReference>
<dbReference type="PANTHER" id="PTHR34299:SF1">
    <property type="entry name" value="DIACYLGLYCEROL KINASE"/>
    <property type="match status" value="1"/>
</dbReference>
<name>A0A3D3R6X7_9PLAN</name>
<keyword evidence="13" id="KW-0594">Phospholipid biosynthesis</keyword>
<dbReference type="CDD" id="cd14265">
    <property type="entry name" value="UDPK_IM_like"/>
    <property type="match status" value="1"/>
</dbReference>
<evidence type="ECO:0000256" key="11">
    <source>
        <dbReference type="ARBA" id="ARBA00023098"/>
    </source>
</evidence>
<evidence type="ECO:0000256" key="9">
    <source>
        <dbReference type="ARBA" id="ARBA00022840"/>
    </source>
</evidence>
<dbReference type="Pfam" id="PF01219">
    <property type="entry name" value="DAGK_prokar"/>
    <property type="match status" value="1"/>
</dbReference>
<dbReference type="GO" id="GO:0005886">
    <property type="term" value="C:plasma membrane"/>
    <property type="evidence" value="ECO:0007669"/>
    <property type="project" value="UniProtKB-SubCell"/>
</dbReference>
<feature type="transmembrane region" description="Helical" evidence="15">
    <location>
        <begin position="120"/>
        <end position="145"/>
    </location>
</feature>
<keyword evidence="4" id="KW-0444">Lipid biosynthesis</keyword>
<evidence type="ECO:0000256" key="12">
    <source>
        <dbReference type="ARBA" id="ARBA00023136"/>
    </source>
</evidence>
<evidence type="ECO:0000256" key="4">
    <source>
        <dbReference type="ARBA" id="ARBA00022516"/>
    </source>
</evidence>
<sequence length="149" mass="16253">MGIGTVIKSQNTQVKPFQRQTTSAAESDKYRSEWRQRLIDVESGIKFGIRLDSTFFIHFFVGSAVIAAATLLGLSATHWAILILSMTTVLCAQMFNQVLKSIWSILGKHLPAESQNTFKAGTAAVGVSIIGSIITIAIVFGSALYRLLF</sequence>
<keyword evidence="9" id="KW-0067">ATP-binding</keyword>
<dbReference type="EMBL" id="DQAY01000069">
    <property type="protein sequence ID" value="HCO23812.1"/>
    <property type="molecule type" value="Genomic_DNA"/>
</dbReference>
<evidence type="ECO:0000256" key="14">
    <source>
        <dbReference type="ARBA" id="ARBA00023264"/>
    </source>
</evidence>
<evidence type="ECO:0000313" key="16">
    <source>
        <dbReference type="EMBL" id="HCO23812.1"/>
    </source>
</evidence>
<evidence type="ECO:0000256" key="5">
    <source>
        <dbReference type="ARBA" id="ARBA00022679"/>
    </source>
</evidence>
<dbReference type="AlphaFoldDB" id="A0A3D3R6X7"/>
<keyword evidence="7" id="KW-0547">Nucleotide-binding</keyword>
<keyword evidence="12 15" id="KW-0472">Membrane</keyword>
<keyword evidence="3" id="KW-1003">Cell membrane</keyword>